<keyword evidence="1" id="KW-0812">Transmembrane</keyword>
<dbReference type="EMBL" id="BK014678">
    <property type="protein sequence ID" value="DAD67485.1"/>
    <property type="molecule type" value="Genomic_DNA"/>
</dbReference>
<feature type="transmembrane region" description="Helical" evidence="1">
    <location>
        <begin position="63"/>
        <end position="84"/>
    </location>
</feature>
<feature type="transmembrane region" description="Helical" evidence="1">
    <location>
        <begin position="114"/>
        <end position="136"/>
    </location>
</feature>
<keyword evidence="1" id="KW-0472">Membrane</keyword>
<evidence type="ECO:0000313" key="2">
    <source>
        <dbReference type="EMBL" id="DAD67485.1"/>
    </source>
</evidence>
<name>A0A8S5LBW4_9CAUD</name>
<organism evidence="2">
    <name type="scientific">Siphoviridae sp. cttdo1</name>
    <dbReference type="NCBI Taxonomy" id="2823606"/>
    <lineage>
        <taxon>Viruses</taxon>
        <taxon>Duplodnaviria</taxon>
        <taxon>Heunggongvirae</taxon>
        <taxon>Uroviricota</taxon>
        <taxon>Caudoviricetes</taxon>
    </lineage>
</organism>
<reference evidence="2" key="1">
    <citation type="journal article" date="2021" name="Proc. Natl. Acad. Sci. U.S.A.">
        <title>A Catalog of Tens of Thousands of Viruses from Human Metagenomes Reveals Hidden Associations with Chronic Diseases.</title>
        <authorList>
            <person name="Tisza M.J."/>
            <person name="Buck C.B."/>
        </authorList>
    </citation>
    <scope>NUCLEOTIDE SEQUENCE</scope>
    <source>
        <strain evidence="2">Cttdo1</strain>
    </source>
</reference>
<sequence>MKKITITMALLFAVTIFVSAQNKELEKWAKKEKAQSSQSVTESRRKPNVVREAGIYLEKSAKYQYGAIGCAGIGTALAITAGVIGTKVYRYDDDYTNTNEVYDKIESDRKLRKGLFIASGISFAAAICCEIVAINYKLKAGRSVRLFPTGTGGGLAYTF</sequence>
<proteinExistence type="predicted"/>
<accession>A0A8S5LBW4</accession>
<evidence type="ECO:0000256" key="1">
    <source>
        <dbReference type="SAM" id="Phobius"/>
    </source>
</evidence>
<protein>
    <submittedName>
        <fullName evidence="2">Uncharacterized protein</fullName>
    </submittedName>
</protein>
<keyword evidence="1" id="KW-1133">Transmembrane helix</keyword>